<keyword evidence="4" id="KW-1185">Reference proteome</keyword>
<feature type="domain" description="HNH nuclease" evidence="2">
    <location>
        <begin position="367"/>
        <end position="450"/>
    </location>
</feature>
<evidence type="ECO:0000313" key="3">
    <source>
        <dbReference type="EMBL" id="KAH7232478.1"/>
    </source>
</evidence>
<evidence type="ECO:0000259" key="2">
    <source>
        <dbReference type="Pfam" id="PF13391"/>
    </source>
</evidence>
<accession>A0A9P9G5B9</accession>
<reference evidence="3" key="1">
    <citation type="journal article" date="2021" name="Nat. Commun.">
        <title>Genetic determinants of endophytism in the Arabidopsis root mycobiome.</title>
        <authorList>
            <person name="Mesny F."/>
            <person name="Miyauchi S."/>
            <person name="Thiergart T."/>
            <person name="Pickel B."/>
            <person name="Atanasova L."/>
            <person name="Karlsson M."/>
            <person name="Huettel B."/>
            <person name="Barry K.W."/>
            <person name="Haridas S."/>
            <person name="Chen C."/>
            <person name="Bauer D."/>
            <person name="Andreopoulos W."/>
            <person name="Pangilinan J."/>
            <person name="LaButti K."/>
            <person name="Riley R."/>
            <person name="Lipzen A."/>
            <person name="Clum A."/>
            <person name="Drula E."/>
            <person name="Henrissat B."/>
            <person name="Kohler A."/>
            <person name="Grigoriev I.V."/>
            <person name="Martin F.M."/>
            <person name="Hacquard S."/>
        </authorList>
    </citation>
    <scope>NUCLEOTIDE SEQUENCE</scope>
    <source>
        <strain evidence="3">FSSC 5 MPI-SDFR-AT-0091</strain>
    </source>
</reference>
<dbReference type="AlphaFoldDB" id="A0A9P9G5B9"/>
<dbReference type="OrthoDB" id="2104739at2759"/>
<gene>
    <name evidence="3" type="ORF">B0J15DRAFT_530271</name>
</gene>
<evidence type="ECO:0000313" key="4">
    <source>
        <dbReference type="Proteomes" id="UP000736672"/>
    </source>
</evidence>
<dbReference type="Pfam" id="PF13391">
    <property type="entry name" value="HNH_2"/>
    <property type="match status" value="1"/>
</dbReference>
<organism evidence="3 4">
    <name type="scientific">Fusarium solani</name>
    <name type="common">Filamentous fungus</name>
    <dbReference type="NCBI Taxonomy" id="169388"/>
    <lineage>
        <taxon>Eukaryota</taxon>
        <taxon>Fungi</taxon>
        <taxon>Dikarya</taxon>
        <taxon>Ascomycota</taxon>
        <taxon>Pezizomycotina</taxon>
        <taxon>Sordariomycetes</taxon>
        <taxon>Hypocreomycetidae</taxon>
        <taxon>Hypocreales</taxon>
        <taxon>Nectriaceae</taxon>
        <taxon>Fusarium</taxon>
        <taxon>Fusarium solani species complex</taxon>
    </lineage>
</organism>
<evidence type="ECO:0000256" key="1">
    <source>
        <dbReference type="SAM" id="MobiDB-lite"/>
    </source>
</evidence>
<proteinExistence type="predicted"/>
<dbReference type="EMBL" id="JAGTJS010000029">
    <property type="protein sequence ID" value="KAH7232478.1"/>
    <property type="molecule type" value="Genomic_DNA"/>
</dbReference>
<sequence>MARFSIDENGNDQQEQHSYPTLPLAKLQKLERLSLYYNLPEAAIICTKCGFALSPKRASEHPGKKHDIARWPPPTVPSTACNLVNYTLFVRAPIDCSTLTVVFDRGPRKPTCTILGNSAILSSLTAYPKHHATPLLVPISPYYFSTNNTKPLYKTVAHRKHYATAMAPASALHRHQSSLESIIDFSAQPPLGPGLRLSASRRFYQIVNHFDVSGSGNNGGYDRIKLVRLTYEYARSEESKGNFLNAFFQSAALPMDGEEAIDLGDADLEAELRTSLFNFAEYLFDNFFLPLKASTKKTPQPSPATHSAVQRTQSEGQNFAGTPERVSALRGACLVRDRHRCVISRRFDQNEAFKRMSRYGDEARDDDGIALAGEAFDALEVAHILPHSLTQVNASLQLDPSKEAALAILNMFDSGAAFLVEGTDIDRPRNAMTLTHSLHMWFGDFRIFFEPIDQQAHTYRINTFLPPGLLGGLLPVTRTLHLTETRNIDPPSPRLLAIHSAIAHILHLSAAGDYIDKMLQDMEENGVREDGSTELDRLVKLRLNGWSVSEVGG</sequence>
<comment type="caution">
    <text evidence="3">The sequence shown here is derived from an EMBL/GenBank/DDBJ whole genome shotgun (WGS) entry which is preliminary data.</text>
</comment>
<protein>
    <recommendedName>
        <fullName evidence="2">HNH nuclease domain-containing protein</fullName>
    </recommendedName>
</protein>
<dbReference type="Proteomes" id="UP000736672">
    <property type="component" value="Unassembled WGS sequence"/>
</dbReference>
<name>A0A9P9G5B9_FUSSL</name>
<feature type="region of interest" description="Disordered" evidence="1">
    <location>
        <begin position="296"/>
        <end position="319"/>
    </location>
</feature>
<dbReference type="InterPro" id="IPR003615">
    <property type="entry name" value="HNH_nuc"/>
</dbReference>